<dbReference type="RefSeq" id="WP_258855705.1">
    <property type="nucleotide sequence ID" value="NZ_JANUGV010000001.1"/>
</dbReference>
<organism evidence="2 3">
    <name type="scientific">Massilia solisilvae</name>
    <dbReference type="NCBI Taxonomy" id="1811225"/>
    <lineage>
        <taxon>Bacteria</taxon>
        <taxon>Pseudomonadati</taxon>
        <taxon>Pseudomonadota</taxon>
        <taxon>Betaproteobacteria</taxon>
        <taxon>Burkholderiales</taxon>
        <taxon>Oxalobacteraceae</taxon>
        <taxon>Telluria group</taxon>
        <taxon>Massilia</taxon>
    </lineage>
</organism>
<evidence type="ECO:0000313" key="2">
    <source>
        <dbReference type="EMBL" id="MCS0608030.1"/>
    </source>
</evidence>
<keyword evidence="3" id="KW-1185">Reference proteome</keyword>
<reference evidence="2 3" key="1">
    <citation type="submission" date="2022-08" db="EMBL/GenBank/DDBJ databases">
        <title>Reclassification of Massilia species as members of the genera Telluria, Duganella, Pseudoduganella, Mokoshia gen. nov. and Zemynaea gen. nov. using orthogonal and non-orthogonal genome-based approaches.</title>
        <authorList>
            <person name="Bowman J.P."/>
        </authorList>
    </citation>
    <scope>NUCLEOTIDE SEQUENCE [LARGE SCALE GENOMIC DNA]</scope>
    <source>
        <strain evidence="2 3">JCM 31607</strain>
    </source>
</reference>
<evidence type="ECO:0000259" key="1">
    <source>
        <dbReference type="Pfam" id="PF09557"/>
    </source>
</evidence>
<evidence type="ECO:0000313" key="3">
    <source>
        <dbReference type="Proteomes" id="UP001205861"/>
    </source>
</evidence>
<comment type="caution">
    <text evidence="2">The sequence shown here is derived from an EMBL/GenBank/DDBJ whole genome shotgun (WGS) entry which is preliminary data.</text>
</comment>
<sequence length="142" mass="16002">MADSPQQQAESDALKVPVIEEQLALDTRTVDTGRGVRIHKTVAEHPVAIDEGLIHDEVDVRRVPVDRVVGAGEAPAVRYEGDTLVVPVLEEVLVVERRVRIKEELHITRNRRQERHQETVMVRSEQVSIERFDEAAAPPPPR</sequence>
<dbReference type="EMBL" id="JANUGV010000001">
    <property type="protein sequence ID" value="MCS0608030.1"/>
    <property type="molecule type" value="Genomic_DNA"/>
</dbReference>
<name>A0ABT2BHV5_9BURK</name>
<dbReference type="Pfam" id="PF09557">
    <property type="entry name" value="DUF2382"/>
    <property type="match status" value="1"/>
</dbReference>
<accession>A0ABT2BHV5</accession>
<feature type="domain" description="DUF2382" evidence="1">
    <location>
        <begin position="18"/>
        <end position="129"/>
    </location>
</feature>
<dbReference type="InterPro" id="IPR019060">
    <property type="entry name" value="DUF2382"/>
</dbReference>
<proteinExistence type="predicted"/>
<dbReference type="Proteomes" id="UP001205861">
    <property type="component" value="Unassembled WGS sequence"/>
</dbReference>
<protein>
    <submittedName>
        <fullName evidence="2">DUF2382 domain-containing protein</fullName>
    </submittedName>
</protein>
<gene>
    <name evidence="2" type="ORF">NX773_07630</name>
</gene>